<sequence>MRFKLKAMEALKIDNVFDLIEFAKKFNLKVDIDISQDLKTNKEKVYYLLNEEYYKLRDNKFEF</sequence>
<organism evidence="1 2">
    <name type="scientific">Nautilia profundicola (strain ATCC BAA-1463 / DSM 18972 / AmH)</name>
    <dbReference type="NCBI Taxonomy" id="598659"/>
    <lineage>
        <taxon>Bacteria</taxon>
        <taxon>Pseudomonadati</taxon>
        <taxon>Campylobacterota</taxon>
        <taxon>Epsilonproteobacteria</taxon>
        <taxon>Nautiliales</taxon>
        <taxon>Nautiliaceae</taxon>
        <taxon>Nautilia</taxon>
    </lineage>
</organism>
<name>B9L8U6_NAUPA</name>
<keyword evidence="2" id="KW-1185">Reference proteome</keyword>
<dbReference type="AlphaFoldDB" id="B9L8U6"/>
<dbReference type="Proteomes" id="UP000000448">
    <property type="component" value="Chromosome"/>
</dbReference>
<dbReference type="EMBL" id="CP001279">
    <property type="protein sequence ID" value="ACM92472.1"/>
    <property type="molecule type" value="Genomic_DNA"/>
</dbReference>
<gene>
    <name evidence="1" type="ordered locus">NAMH_0642</name>
</gene>
<accession>B9L8U6</accession>
<evidence type="ECO:0000313" key="1">
    <source>
        <dbReference type="EMBL" id="ACM92472.1"/>
    </source>
</evidence>
<dbReference type="KEGG" id="nam:NAMH_0642"/>
<proteinExistence type="predicted"/>
<reference evidence="1 2" key="1">
    <citation type="journal article" date="2009" name="PLoS Genet.">
        <title>Adaptations to submarine hydrothermal environments exemplified by the genome of Nautilia profundicola.</title>
        <authorList>
            <person name="Campbell B.J."/>
            <person name="Smith J.L."/>
            <person name="Hanson T.E."/>
            <person name="Klotz M.G."/>
            <person name="Stein L.Y."/>
            <person name="Lee C.K."/>
            <person name="Wu D."/>
            <person name="Robinson J.M."/>
            <person name="Khouri H.M."/>
            <person name="Eisen J.A."/>
            <person name="Cary S.C."/>
        </authorList>
    </citation>
    <scope>NUCLEOTIDE SEQUENCE [LARGE SCALE GENOMIC DNA]</scope>
    <source>
        <strain evidence="2">ATCC BAA-1463 / DSM 18972 / AmH</strain>
    </source>
</reference>
<dbReference type="HOGENOM" id="CLU_2881180_0_0_7"/>
<evidence type="ECO:0000313" key="2">
    <source>
        <dbReference type="Proteomes" id="UP000000448"/>
    </source>
</evidence>
<protein>
    <submittedName>
        <fullName evidence="1">Uncharacterized protein</fullName>
    </submittedName>
</protein>